<name>A0A1W1UFC9_9DEIO</name>
<feature type="signal peptide" evidence="2">
    <location>
        <begin position="1"/>
        <end position="19"/>
    </location>
</feature>
<proteinExistence type="predicted"/>
<evidence type="ECO:0000313" key="3">
    <source>
        <dbReference type="EMBL" id="SMB79808.1"/>
    </source>
</evidence>
<reference evidence="3 4" key="1">
    <citation type="submission" date="2017-04" db="EMBL/GenBank/DDBJ databases">
        <authorList>
            <person name="Afonso C.L."/>
            <person name="Miller P.J."/>
            <person name="Scott M.A."/>
            <person name="Spackman E."/>
            <person name="Goraichik I."/>
            <person name="Dimitrov K.M."/>
            <person name="Suarez D.L."/>
            <person name="Swayne D.E."/>
        </authorList>
    </citation>
    <scope>NUCLEOTIDE SEQUENCE [LARGE SCALE GENOMIC DNA]</scope>
    <source>
        <strain evidence="3 4">KR-140</strain>
    </source>
</reference>
<dbReference type="PANTHER" id="PTHR31956:SF8">
    <property type="entry name" value="ACID PHOSPHATASE PHOA (AFU_ORTHOLOGUE AFUA_1G03570)"/>
    <property type="match status" value="1"/>
</dbReference>
<gene>
    <name evidence="3" type="ORF">SAMN00790413_05335</name>
</gene>
<protein>
    <submittedName>
        <fullName evidence="3">Phospholipase C</fullName>
    </submittedName>
</protein>
<dbReference type="Gene3D" id="3.40.720.10">
    <property type="entry name" value="Alkaline Phosphatase, subunit A"/>
    <property type="match status" value="1"/>
</dbReference>
<dbReference type="InterPro" id="IPR017850">
    <property type="entry name" value="Alkaline_phosphatase_core_sf"/>
</dbReference>
<dbReference type="AlphaFoldDB" id="A0A1W1UFC9"/>
<dbReference type="GO" id="GO:0016788">
    <property type="term" value="F:hydrolase activity, acting on ester bonds"/>
    <property type="evidence" value="ECO:0007669"/>
    <property type="project" value="InterPro"/>
</dbReference>
<feature type="chain" id="PRO_5012867966" evidence="2">
    <location>
        <begin position="20"/>
        <end position="312"/>
    </location>
</feature>
<evidence type="ECO:0000256" key="1">
    <source>
        <dbReference type="ARBA" id="ARBA00022801"/>
    </source>
</evidence>
<organism evidence="3 4">
    <name type="scientific">Deinococcus hopiensis KR-140</name>
    <dbReference type="NCBI Taxonomy" id="695939"/>
    <lineage>
        <taxon>Bacteria</taxon>
        <taxon>Thermotogati</taxon>
        <taxon>Deinococcota</taxon>
        <taxon>Deinococci</taxon>
        <taxon>Deinococcales</taxon>
        <taxon>Deinococcaceae</taxon>
        <taxon>Deinococcus</taxon>
    </lineage>
</organism>
<keyword evidence="4" id="KW-1185">Reference proteome</keyword>
<keyword evidence="2" id="KW-0732">Signal</keyword>
<sequence length="312" mass="33204">MHRAFLPLLSLLSAGTARPAPAPSTTFSHVFVIVLENHSEEAVIGNPALPKLGALARQGALATNDHGVTHPSLPNYVALIAGNDFGSHSDDAGQRFRGRTLPDELEAAGLTWKGYFQSLPSAGFSGAFGGPLWTYVKRHNPFLLFPSIADRPARAARVVPLPQLAQDLRTGQVPNFALIVPDLCHDLHGSLACPGRAALNARADTFVDAWVQAIRASPAWDARAAIVITFDEAEGNDLRGGGGRIPTIVLTKRGPHGVQSAAPYTHYNLLRTLTDGFGLPPLGQSARTAPMTELFFRRGTGNVAARSTPGHR</sequence>
<evidence type="ECO:0000256" key="2">
    <source>
        <dbReference type="SAM" id="SignalP"/>
    </source>
</evidence>
<dbReference type="RefSeq" id="WP_084045574.1">
    <property type="nucleotide sequence ID" value="NZ_FWWU01000004.1"/>
</dbReference>
<dbReference type="STRING" id="695939.SAMN00790413_05335"/>
<dbReference type="Proteomes" id="UP000192582">
    <property type="component" value="Unassembled WGS sequence"/>
</dbReference>
<accession>A0A1W1UFC9</accession>
<keyword evidence="1" id="KW-0378">Hydrolase</keyword>
<evidence type="ECO:0000313" key="4">
    <source>
        <dbReference type="Proteomes" id="UP000192582"/>
    </source>
</evidence>
<dbReference type="EMBL" id="FWWU01000004">
    <property type="protein sequence ID" value="SMB79808.1"/>
    <property type="molecule type" value="Genomic_DNA"/>
</dbReference>
<dbReference type="PANTHER" id="PTHR31956">
    <property type="entry name" value="NON-SPECIFIC PHOSPHOLIPASE C4-RELATED"/>
    <property type="match status" value="1"/>
</dbReference>
<dbReference type="SUPFAM" id="SSF53649">
    <property type="entry name" value="Alkaline phosphatase-like"/>
    <property type="match status" value="1"/>
</dbReference>
<dbReference type="OrthoDB" id="9770871at2"/>
<dbReference type="GO" id="GO:0009395">
    <property type="term" value="P:phospholipid catabolic process"/>
    <property type="evidence" value="ECO:0007669"/>
    <property type="project" value="TreeGrafter"/>
</dbReference>
<dbReference type="InterPro" id="IPR007312">
    <property type="entry name" value="Phosphoesterase"/>
</dbReference>
<dbReference type="Pfam" id="PF04185">
    <property type="entry name" value="Phosphoesterase"/>
    <property type="match status" value="1"/>
</dbReference>